<keyword evidence="5" id="KW-1185">Reference proteome</keyword>
<name>A0A059FUH5_9PROT</name>
<comment type="similarity">
    <text evidence="1">Belongs to the short-chain dehydrogenases/reductases (SDR) family.</text>
</comment>
<dbReference type="PANTHER" id="PTHR43669:SF3">
    <property type="entry name" value="ALCOHOL DEHYDROGENASE, PUTATIVE (AFU_ORTHOLOGUE AFUA_3G03445)-RELATED"/>
    <property type="match status" value="1"/>
</dbReference>
<evidence type="ECO:0000256" key="1">
    <source>
        <dbReference type="ARBA" id="ARBA00006484"/>
    </source>
</evidence>
<dbReference type="STRING" id="1280950.HJO_02770"/>
<dbReference type="NCBIfam" id="NF005559">
    <property type="entry name" value="PRK07231.1"/>
    <property type="match status" value="1"/>
</dbReference>
<dbReference type="AlphaFoldDB" id="A0A059FUH5"/>
<dbReference type="RefSeq" id="WP_035613289.1">
    <property type="nucleotide sequence ID" value="NZ_ARYK01000001.1"/>
</dbReference>
<dbReference type="GO" id="GO:0016491">
    <property type="term" value="F:oxidoreductase activity"/>
    <property type="evidence" value="ECO:0007669"/>
    <property type="project" value="UniProtKB-KW"/>
</dbReference>
<organism evidence="4 5">
    <name type="scientific">Hyphomonas johnsonii MHS-2</name>
    <dbReference type="NCBI Taxonomy" id="1280950"/>
    <lineage>
        <taxon>Bacteria</taxon>
        <taxon>Pseudomonadati</taxon>
        <taxon>Pseudomonadota</taxon>
        <taxon>Alphaproteobacteria</taxon>
        <taxon>Hyphomonadales</taxon>
        <taxon>Hyphomonadaceae</taxon>
        <taxon>Hyphomonas</taxon>
    </lineage>
</organism>
<gene>
    <name evidence="4" type="ORF">HJO_02770</name>
</gene>
<dbReference type="PRINTS" id="PR00080">
    <property type="entry name" value="SDRFAMILY"/>
</dbReference>
<dbReference type="PRINTS" id="PR00081">
    <property type="entry name" value="GDHRDH"/>
</dbReference>
<evidence type="ECO:0000313" key="5">
    <source>
        <dbReference type="Proteomes" id="UP000025171"/>
    </source>
</evidence>
<dbReference type="EMBL" id="ARYK01000001">
    <property type="protein sequence ID" value="KCZ94262.1"/>
    <property type="molecule type" value="Genomic_DNA"/>
</dbReference>
<sequence>MAASATQKLRLDGKVALVTGGGAGIGRAASLRMAELGASVVIADIVPERCSEVAERIKALGGAALPIATDVMDTDQVRDAVNRADRQFGRLDILVNNAGGVAYKPFLDQSERSWRRHIDINLVSMLAATHAAAPIIARDGRGGSIVNVATIEAMRAGPNVAVYAACKAAMVSFTKSMALELSRDTIRVNCIAPDHTVTPGGRGNRSGPVDESKWRVPTPEEDDRMRRVIPLLREGNAEECGDLIAFLSSDLASYITGAIIPIDGGTSAAMGWVRGSKGQWTQMEGQRPDR</sequence>
<dbReference type="InterPro" id="IPR002347">
    <property type="entry name" value="SDR_fam"/>
</dbReference>
<feature type="region of interest" description="Disordered" evidence="3">
    <location>
        <begin position="197"/>
        <end position="221"/>
    </location>
</feature>
<dbReference type="PATRIC" id="fig|1280950.3.peg.564"/>
<dbReference type="eggNOG" id="COG1028">
    <property type="taxonomic scope" value="Bacteria"/>
</dbReference>
<keyword evidence="2" id="KW-0560">Oxidoreductase</keyword>
<evidence type="ECO:0000313" key="4">
    <source>
        <dbReference type="EMBL" id="KCZ94262.1"/>
    </source>
</evidence>
<accession>A0A059FUH5</accession>
<dbReference type="OrthoDB" id="9789398at2"/>
<dbReference type="PANTHER" id="PTHR43669">
    <property type="entry name" value="5-KETO-D-GLUCONATE 5-REDUCTASE"/>
    <property type="match status" value="1"/>
</dbReference>
<dbReference type="Proteomes" id="UP000025171">
    <property type="component" value="Unassembled WGS sequence"/>
</dbReference>
<dbReference type="FunFam" id="3.40.50.720:FF:000084">
    <property type="entry name" value="Short-chain dehydrogenase reductase"/>
    <property type="match status" value="1"/>
</dbReference>
<proteinExistence type="inferred from homology"/>
<dbReference type="Gene3D" id="3.40.50.720">
    <property type="entry name" value="NAD(P)-binding Rossmann-like Domain"/>
    <property type="match status" value="1"/>
</dbReference>
<dbReference type="SUPFAM" id="SSF51735">
    <property type="entry name" value="NAD(P)-binding Rossmann-fold domains"/>
    <property type="match status" value="1"/>
</dbReference>
<evidence type="ECO:0000256" key="2">
    <source>
        <dbReference type="ARBA" id="ARBA00023002"/>
    </source>
</evidence>
<dbReference type="CDD" id="cd05233">
    <property type="entry name" value="SDR_c"/>
    <property type="match status" value="1"/>
</dbReference>
<evidence type="ECO:0000256" key="3">
    <source>
        <dbReference type="SAM" id="MobiDB-lite"/>
    </source>
</evidence>
<reference evidence="4 5" key="1">
    <citation type="journal article" date="2014" name="Antonie Van Leeuwenhoek">
        <title>Hyphomonas beringensis sp. nov. and Hyphomonas chukchiensis sp. nov., isolated from surface seawater of the Bering Sea and Chukchi Sea.</title>
        <authorList>
            <person name="Li C."/>
            <person name="Lai Q."/>
            <person name="Li G."/>
            <person name="Dong C."/>
            <person name="Wang J."/>
            <person name="Liao Y."/>
            <person name="Shao Z."/>
        </authorList>
    </citation>
    <scope>NUCLEOTIDE SEQUENCE [LARGE SCALE GENOMIC DNA]</scope>
    <source>
        <strain evidence="4 5">MHS-2</strain>
    </source>
</reference>
<dbReference type="Pfam" id="PF13561">
    <property type="entry name" value="adh_short_C2"/>
    <property type="match status" value="1"/>
</dbReference>
<protein>
    <submittedName>
        <fullName evidence="4">Short-chain dehydrogenase/reductase SDR</fullName>
    </submittedName>
</protein>
<dbReference type="InterPro" id="IPR036291">
    <property type="entry name" value="NAD(P)-bd_dom_sf"/>
</dbReference>
<comment type="caution">
    <text evidence="4">The sequence shown here is derived from an EMBL/GenBank/DDBJ whole genome shotgun (WGS) entry which is preliminary data.</text>
</comment>